<keyword evidence="2" id="KW-0547">Nucleotide-binding</keyword>
<dbReference type="AlphaFoldDB" id="A0A172YFY6"/>
<dbReference type="EMBL" id="CP015243">
    <property type="protein sequence ID" value="ANF58191.1"/>
    <property type="molecule type" value="Genomic_DNA"/>
</dbReference>
<dbReference type="InterPro" id="IPR050093">
    <property type="entry name" value="ABC_SmlMolc_Importer"/>
</dbReference>
<dbReference type="Gene3D" id="3.40.50.300">
    <property type="entry name" value="P-loop containing nucleotide triphosphate hydrolases"/>
    <property type="match status" value="1"/>
</dbReference>
<dbReference type="SUPFAM" id="SSF50331">
    <property type="entry name" value="MOP-like"/>
    <property type="match status" value="1"/>
</dbReference>
<dbReference type="InterPro" id="IPR003593">
    <property type="entry name" value="AAA+_ATPase"/>
</dbReference>
<gene>
    <name evidence="5" type="ORF">A5892_12540</name>
</gene>
<evidence type="ECO:0000256" key="3">
    <source>
        <dbReference type="ARBA" id="ARBA00022840"/>
    </source>
</evidence>
<dbReference type="InterPro" id="IPR027417">
    <property type="entry name" value="P-loop_NTPase"/>
</dbReference>
<reference evidence="5 6" key="1">
    <citation type="submission" date="2016-04" db="EMBL/GenBank/DDBJ databases">
        <title>Complete Genome Sequence of Halotalea alkalilenta IHB B 13600.</title>
        <authorList>
            <person name="Swarnkar M.K."/>
            <person name="Sharma A."/>
            <person name="Kaushal K."/>
            <person name="Soni R."/>
            <person name="Rana S."/>
            <person name="Singh A.K."/>
            <person name="Gulati A."/>
        </authorList>
    </citation>
    <scope>NUCLEOTIDE SEQUENCE [LARGE SCALE GENOMIC DNA]</scope>
    <source>
        <strain evidence="5 6">IHB B 13600</strain>
    </source>
</reference>
<dbReference type="FunFam" id="3.40.50.300:FF:000042">
    <property type="entry name" value="Maltose/maltodextrin ABC transporter, ATP-binding protein"/>
    <property type="match status" value="1"/>
</dbReference>
<dbReference type="InterPro" id="IPR017871">
    <property type="entry name" value="ABC_transporter-like_CS"/>
</dbReference>
<dbReference type="SMART" id="SM00382">
    <property type="entry name" value="AAA"/>
    <property type="match status" value="1"/>
</dbReference>
<dbReference type="GO" id="GO:0016887">
    <property type="term" value="F:ATP hydrolysis activity"/>
    <property type="evidence" value="ECO:0007669"/>
    <property type="project" value="InterPro"/>
</dbReference>
<keyword evidence="6" id="KW-1185">Reference proteome</keyword>
<sequence length="356" mass="38041">MTIAVELEKVSIQFGSFTAVDETDLEIQEGEFFSFLGPSGCGKTTLLRTISGFTHPTRGKVRIGGIDMAGIGPNKRPTALIFQNLALFPMMSVAENVGYGLRVRGVARGVRDEKVARLLDQVALTPHADKKINELSGGQKQRVAIARALAVEPKVLLLDEPLSALDLKLRQHMRRELREIQQRVGITFIYITHDQGEALTMSDRVAVMNAGRIEQVGDGRSIYAQPKTSFVASFVGENNAIPGTILATEGELATLDTPLGILTGRNPTRLGAGGEATLFIRPELLRLSDGTPSGCTIPTRVGNAAYEGSMTHLQLDAAAGTRIMASVIAAHASAHPQVGQPLNAGFDPYHAVVLAG</sequence>
<dbReference type="InterPro" id="IPR008995">
    <property type="entry name" value="Mo/tungstate-bd_C_term_dom"/>
</dbReference>
<dbReference type="Pfam" id="PF00005">
    <property type="entry name" value="ABC_tran"/>
    <property type="match status" value="1"/>
</dbReference>
<accession>A0A172YFY6</accession>
<dbReference type="Gene3D" id="2.40.50.100">
    <property type="match status" value="1"/>
</dbReference>
<dbReference type="SUPFAM" id="SSF52540">
    <property type="entry name" value="P-loop containing nucleoside triphosphate hydrolases"/>
    <property type="match status" value="1"/>
</dbReference>
<dbReference type="Proteomes" id="UP000077875">
    <property type="component" value="Chromosome"/>
</dbReference>
<dbReference type="PANTHER" id="PTHR42781:SF4">
    <property type="entry name" value="SPERMIDINE_PUTRESCINE IMPORT ATP-BINDING PROTEIN POTA"/>
    <property type="match status" value="1"/>
</dbReference>
<dbReference type="Pfam" id="PF08402">
    <property type="entry name" value="TOBE_2"/>
    <property type="match status" value="1"/>
</dbReference>
<dbReference type="KEGG" id="haa:A5892_12540"/>
<keyword evidence="3 5" id="KW-0067">ATP-binding</keyword>
<proteinExistence type="predicted"/>
<name>A0A172YFY6_9GAMM</name>
<evidence type="ECO:0000259" key="4">
    <source>
        <dbReference type="PROSITE" id="PS50893"/>
    </source>
</evidence>
<organism evidence="5 6">
    <name type="scientific">Halotalea alkalilenta</name>
    <dbReference type="NCBI Taxonomy" id="376489"/>
    <lineage>
        <taxon>Bacteria</taxon>
        <taxon>Pseudomonadati</taxon>
        <taxon>Pseudomonadota</taxon>
        <taxon>Gammaproteobacteria</taxon>
        <taxon>Oceanospirillales</taxon>
        <taxon>Halomonadaceae</taxon>
        <taxon>Halotalea</taxon>
    </lineage>
</organism>
<dbReference type="GO" id="GO:0005524">
    <property type="term" value="F:ATP binding"/>
    <property type="evidence" value="ECO:0007669"/>
    <property type="project" value="UniProtKB-KW"/>
</dbReference>
<dbReference type="PANTHER" id="PTHR42781">
    <property type="entry name" value="SPERMIDINE/PUTRESCINE IMPORT ATP-BINDING PROTEIN POTA"/>
    <property type="match status" value="1"/>
</dbReference>
<dbReference type="PROSITE" id="PS00211">
    <property type="entry name" value="ABC_TRANSPORTER_1"/>
    <property type="match status" value="1"/>
</dbReference>
<evidence type="ECO:0000256" key="1">
    <source>
        <dbReference type="ARBA" id="ARBA00022448"/>
    </source>
</evidence>
<evidence type="ECO:0000313" key="5">
    <source>
        <dbReference type="EMBL" id="ANF58191.1"/>
    </source>
</evidence>
<dbReference type="InterPro" id="IPR013611">
    <property type="entry name" value="Transp-assoc_OB_typ2"/>
</dbReference>
<dbReference type="STRING" id="376489.A5892_12540"/>
<dbReference type="GO" id="GO:0140359">
    <property type="term" value="F:ABC-type transporter activity"/>
    <property type="evidence" value="ECO:0007669"/>
    <property type="project" value="UniProtKB-ARBA"/>
</dbReference>
<dbReference type="RefSeq" id="WP_064123090.1">
    <property type="nucleotide sequence ID" value="NZ_CP015243.1"/>
</dbReference>
<dbReference type="GO" id="GO:0043190">
    <property type="term" value="C:ATP-binding cassette (ABC) transporter complex"/>
    <property type="evidence" value="ECO:0007669"/>
    <property type="project" value="InterPro"/>
</dbReference>
<keyword evidence="1" id="KW-0813">Transport</keyword>
<dbReference type="InterPro" id="IPR003439">
    <property type="entry name" value="ABC_transporter-like_ATP-bd"/>
</dbReference>
<evidence type="ECO:0000256" key="2">
    <source>
        <dbReference type="ARBA" id="ARBA00022741"/>
    </source>
</evidence>
<feature type="domain" description="ABC transporter" evidence="4">
    <location>
        <begin position="5"/>
        <end position="235"/>
    </location>
</feature>
<protein>
    <submittedName>
        <fullName evidence="5">ABC transporter ATP-binding protein</fullName>
    </submittedName>
</protein>
<evidence type="ECO:0000313" key="6">
    <source>
        <dbReference type="Proteomes" id="UP000077875"/>
    </source>
</evidence>
<dbReference type="PROSITE" id="PS50893">
    <property type="entry name" value="ABC_TRANSPORTER_2"/>
    <property type="match status" value="1"/>
</dbReference>